<keyword evidence="1" id="KW-1133">Transmembrane helix</keyword>
<evidence type="ECO:0000313" key="3">
    <source>
        <dbReference type="Proteomes" id="UP000238565"/>
    </source>
</evidence>
<organism evidence="2 3">
    <name type="scientific">Cloacibacterium normanense</name>
    <dbReference type="NCBI Taxonomy" id="237258"/>
    <lineage>
        <taxon>Bacteria</taxon>
        <taxon>Pseudomonadati</taxon>
        <taxon>Bacteroidota</taxon>
        <taxon>Flavobacteriia</taxon>
        <taxon>Flavobacteriales</taxon>
        <taxon>Weeksellaceae</taxon>
    </lineage>
</organism>
<dbReference type="EMBL" id="PTPZ01000001">
    <property type="protein sequence ID" value="PPZ92850.1"/>
    <property type="molecule type" value="Genomic_DNA"/>
</dbReference>
<dbReference type="AlphaFoldDB" id="A0A2S7I8E2"/>
<gene>
    <name evidence="2" type="ORF">C3729_02260</name>
</gene>
<keyword evidence="1" id="KW-0472">Membrane</keyword>
<accession>A0A2S7I8E2</accession>
<keyword evidence="1" id="KW-0812">Transmembrane</keyword>
<reference evidence="2 3" key="1">
    <citation type="submission" date="2018-02" db="EMBL/GenBank/DDBJ databases">
        <title>Draft genome sequence of bacterial isolates from marine environment.</title>
        <authorList>
            <person name="Singh S.K."/>
            <person name="Hill R."/>
            <person name="Major S."/>
            <person name="Cai H."/>
            <person name="Li Y."/>
        </authorList>
    </citation>
    <scope>NUCLEOTIDE SEQUENCE [LARGE SCALE GENOMIC DNA]</scope>
    <source>
        <strain evidence="2 3">IMET F</strain>
    </source>
</reference>
<evidence type="ECO:0000313" key="2">
    <source>
        <dbReference type="EMBL" id="PPZ92850.1"/>
    </source>
</evidence>
<feature type="transmembrane region" description="Helical" evidence="1">
    <location>
        <begin position="36"/>
        <end position="59"/>
    </location>
</feature>
<proteinExistence type="predicted"/>
<name>A0A2S7I8E2_9FLAO</name>
<comment type="caution">
    <text evidence="2">The sequence shown here is derived from an EMBL/GenBank/DDBJ whole genome shotgun (WGS) entry which is preliminary data.</text>
</comment>
<protein>
    <submittedName>
        <fullName evidence="2">Uncharacterized protein</fullName>
    </submittedName>
</protein>
<evidence type="ECO:0000256" key="1">
    <source>
        <dbReference type="SAM" id="Phobius"/>
    </source>
</evidence>
<sequence>MFYGIFISACDACKLQQPKITKNIAHGVGPESNWDYIIVGAVTLSAIGMFFLALKFLIVPKERNTSHIKYSILSDQNDES</sequence>
<dbReference type="Proteomes" id="UP000238565">
    <property type="component" value="Unassembled WGS sequence"/>
</dbReference>